<evidence type="ECO:0000313" key="2">
    <source>
        <dbReference type="Proteomes" id="UP000033900"/>
    </source>
</evidence>
<organism evidence="1 2">
    <name type="scientific">Microbacterium hydrocarbonoxydans</name>
    <dbReference type="NCBI Taxonomy" id="273678"/>
    <lineage>
        <taxon>Bacteria</taxon>
        <taxon>Bacillati</taxon>
        <taxon>Actinomycetota</taxon>
        <taxon>Actinomycetes</taxon>
        <taxon>Micrococcales</taxon>
        <taxon>Microbacteriaceae</taxon>
        <taxon>Microbacterium</taxon>
    </lineage>
</organism>
<reference evidence="1 2" key="1">
    <citation type="submission" date="2015-02" db="EMBL/GenBank/DDBJ databases">
        <title>Draft genome sequences of ten Microbacterium spp. with emphasis on heavy metal contaminated environments.</title>
        <authorList>
            <person name="Corretto E."/>
        </authorList>
    </citation>
    <scope>NUCLEOTIDE SEQUENCE [LARGE SCALE GENOMIC DNA]</scope>
    <source>
        <strain evidence="1 2">SA35</strain>
    </source>
</reference>
<comment type="caution">
    <text evidence="1">The sequence shown here is derived from an EMBL/GenBank/DDBJ whole genome shotgun (WGS) entry which is preliminary data.</text>
</comment>
<proteinExistence type="predicted"/>
<dbReference type="PATRIC" id="fig|273678.4.peg.243"/>
<dbReference type="OrthoDB" id="5082334at2"/>
<dbReference type="RefSeq" id="WP_045255946.1">
    <property type="nucleotide sequence ID" value="NZ_JYJB01000004.1"/>
</dbReference>
<accession>A0A0M2HQV0</accession>
<dbReference type="STRING" id="273678.RS84_00249"/>
<keyword evidence="2" id="KW-1185">Reference proteome</keyword>
<sequence length="110" mass="11893">MNGGWGDHFWFPHTVTARAFQGTGGRGKQYADSVELAAEVLDKTERIRDAQGVETVSSSRVTVSISADVPVGSLVTVRPGRPNARASEVLKAEIVEDDPPLPSHIVLWLK</sequence>
<dbReference type="AlphaFoldDB" id="A0A0M2HQV0"/>
<name>A0A0M2HQV0_9MICO</name>
<dbReference type="Proteomes" id="UP000033900">
    <property type="component" value="Unassembled WGS sequence"/>
</dbReference>
<gene>
    <name evidence="1" type="ORF">RS84_00249</name>
</gene>
<evidence type="ECO:0000313" key="1">
    <source>
        <dbReference type="EMBL" id="KJL49137.1"/>
    </source>
</evidence>
<dbReference type="EMBL" id="JYJB01000004">
    <property type="protein sequence ID" value="KJL49137.1"/>
    <property type="molecule type" value="Genomic_DNA"/>
</dbReference>
<protein>
    <submittedName>
        <fullName evidence="1">Uncharacterized protein</fullName>
    </submittedName>
</protein>